<keyword evidence="1" id="KW-0175">Coiled coil</keyword>
<feature type="coiled-coil region" evidence="1">
    <location>
        <begin position="5"/>
        <end position="81"/>
    </location>
</feature>
<feature type="coiled-coil region" evidence="1">
    <location>
        <begin position="368"/>
        <end position="444"/>
    </location>
</feature>
<dbReference type="PANTHER" id="PTHR47357">
    <property type="entry name" value="COP1-INTERACTIVE PROTEIN 1"/>
    <property type="match status" value="1"/>
</dbReference>
<dbReference type="GO" id="GO:0005200">
    <property type="term" value="F:structural constituent of cytoskeleton"/>
    <property type="evidence" value="ECO:0007669"/>
    <property type="project" value="TreeGrafter"/>
</dbReference>
<protein>
    <submittedName>
        <fullName evidence="2">Uncharacterized protein MANES_02G012600</fullName>
    </submittedName>
</protein>
<name>A0A2P2MSI3_RHIMU</name>
<evidence type="ECO:0000256" key="1">
    <source>
        <dbReference type="SAM" id="Coils"/>
    </source>
</evidence>
<dbReference type="GO" id="GO:0005856">
    <property type="term" value="C:cytoskeleton"/>
    <property type="evidence" value="ECO:0007669"/>
    <property type="project" value="TreeGrafter"/>
</dbReference>
<feature type="coiled-coil region" evidence="1">
    <location>
        <begin position="114"/>
        <end position="261"/>
    </location>
</feature>
<dbReference type="AlphaFoldDB" id="A0A2P2MSI3"/>
<dbReference type="EMBL" id="GGEC01052688">
    <property type="protein sequence ID" value="MBX33172.1"/>
    <property type="molecule type" value="Transcribed_RNA"/>
</dbReference>
<accession>A0A2P2MSI3</accession>
<dbReference type="PANTHER" id="PTHR47357:SF1">
    <property type="entry name" value="SPINDLE POLE BODY COMPONENT 110"/>
    <property type="match status" value="1"/>
</dbReference>
<organism evidence="2">
    <name type="scientific">Rhizophora mucronata</name>
    <name type="common">Asiatic mangrove</name>
    <dbReference type="NCBI Taxonomy" id="61149"/>
    <lineage>
        <taxon>Eukaryota</taxon>
        <taxon>Viridiplantae</taxon>
        <taxon>Streptophyta</taxon>
        <taxon>Embryophyta</taxon>
        <taxon>Tracheophyta</taxon>
        <taxon>Spermatophyta</taxon>
        <taxon>Magnoliopsida</taxon>
        <taxon>eudicotyledons</taxon>
        <taxon>Gunneridae</taxon>
        <taxon>Pentapetalae</taxon>
        <taxon>rosids</taxon>
        <taxon>fabids</taxon>
        <taxon>Malpighiales</taxon>
        <taxon>Rhizophoraceae</taxon>
        <taxon>Rhizophora</taxon>
    </lineage>
</organism>
<proteinExistence type="predicted"/>
<sequence length="484" mass="56765">MEMQLEKKISEISECLIELENHKEEIIRKTNEQQRVLEERQSLMAQVRGLEHEVETLCNQKKILEEQVQKVMEETGRLRGEKDLLQETLSGSEKTLVERELEFSALQERHKSGENESSAQMAALMERASNLQEELDSLQAERKHLELQLETEKQELSEKLTYVENQKTELMCQVADQQRVLEEKETGYKKLTEEYKIAETWFQDCKANLEVAERKIKEFHKNASSKDQKVAELEEMVENLKRDLELRGDEMNEKIDKFKNLEVQLRLSNQKLRVTDQLLTENEESFRLAEARYQQEQRVLEGRIATLSGGIAAKDEAFHRLVADILEMLNRTVTEMETFTLKHEEDASRYVHCISAMSNEIQIAKKWVVVMNDQMEHLRKEVNDLAVQLQVTKEQELALGQKVQELEVKARREEGENEILSKNVNQLAKKVAELEKRMMEKEEGIVDLGEGKREAIKQLCIWIDYHRTRYDYLREMLSRGQRAA</sequence>
<evidence type="ECO:0000313" key="2">
    <source>
        <dbReference type="EMBL" id="MBX33172.1"/>
    </source>
</evidence>
<reference evidence="2" key="1">
    <citation type="submission" date="2018-02" db="EMBL/GenBank/DDBJ databases">
        <title>Rhizophora mucronata_Transcriptome.</title>
        <authorList>
            <person name="Meera S.P."/>
            <person name="Sreeshan A."/>
            <person name="Augustine A."/>
        </authorList>
    </citation>
    <scope>NUCLEOTIDE SEQUENCE</scope>
    <source>
        <tissue evidence="2">Leaf</tissue>
    </source>
</reference>